<dbReference type="GO" id="GO:0016757">
    <property type="term" value="F:glycosyltransferase activity"/>
    <property type="evidence" value="ECO:0007669"/>
    <property type="project" value="TreeGrafter"/>
</dbReference>
<reference evidence="2 3" key="1">
    <citation type="submission" date="2018-09" db="EMBL/GenBank/DDBJ databases">
        <title>Cohnella cavernae sp. nov., isolated from a karst cave.</title>
        <authorList>
            <person name="Zhu H."/>
        </authorList>
    </citation>
    <scope>NUCLEOTIDE SEQUENCE [LARGE SCALE GENOMIC DNA]</scope>
    <source>
        <strain evidence="2 3">K2E09-144</strain>
    </source>
</reference>
<dbReference type="Gene3D" id="3.40.50.2000">
    <property type="entry name" value="Glycogen Phosphorylase B"/>
    <property type="match status" value="2"/>
</dbReference>
<dbReference type="InterPro" id="IPR050194">
    <property type="entry name" value="Glycosyltransferase_grp1"/>
</dbReference>
<dbReference type="Pfam" id="PF13692">
    <property type="entry name" value="Glyco_trans_1_4"/>
    <property type="match status" value="1"/>
</dbReference>
<gene>
    <name evidence="2" type="ORF">D3H35_19800</name>
</gene>
<evidence type="ECO:0000313" key="2">
    <source>
        <dbReference type="EMBL" id="RIE02869.1"/>
    </source>
</evidence>
<dbReference type="PANTHER" id="PTHR45947">
    <property type="entry name" value="SULFOQUINOVOSYL TRANSFERASE SQD2"/>
    <property type="match status" value="1"/>
</dbReference>
<dbReference type="EMBL" id="QXJM01000039">
    <property type="protein sequence ID" value="RIE02869.1"/>
    <property type="molecule type" value="Genomic_DNA"/>
</dbReference>
<dbReference type="OrthoDB" id="2547319at2"/>
<feature type="region of interest" description="Disordered" evidence="1">
    <location>
        <begin position="459"/>
        <end position="521"/>
    </location>
</feature>
<evidence type="ECO:0000256" key="1">
    <source>
        <dbReference type="SAM" id="MobiDB-lite"/>
    </source>
</evidence>
<protein>
    <submittedName>
        <fullName evidence="2">Glycosyltransferase</fullName>
    </submittedName>
</protein>
<organism evidence="2 3">
    <name type="scientific">Cohnella faecalis</name>
    <dbReference type="NCBI Taxonomy" id="2315694"/>
    <lineage>
        <taxon>Bacteria</taxon>
        <taxon>Bacillati</taxon>
        <taxon>Bacillota</taxon>
        <taxon>Bacilli</taxon>
        <taxon>Bacillales</taxon>
        <taxon>Paenibacillaceae</taxon>
        <taxon>Cohnella</taxon>
    </lineage>
</organism>
<dbReference type="SUPFAM" id="SSF53756">
    <property type="entry name" value="UDP-Glycosyltransferase/glycogen phosphorylase"/>
    <property type="match status" value="1"/>
</dbReference>
<accession>A0A398CNN8</accession>
<dbReference type="PANTHER" id="PTHR45947:SF3">
    <property type="entry name" value="SULFOQUINOVOSYL TRANSFERASE SQD2"/>
    <property type="match status" value="1"/>
</dbReference>
<proteinExistence type="predicted"/>
<comment type="caution">
    <text evidence="2">The sequence shown here is derived from an EMBL/GenBank/DDBJ whole genome shotgun (WGS) entry which is preliminary data.</text>
</comment>
<keyword evidence="2" id="KW-0808">Transferase</keyword>
<name>A0A398CNN8_9BACL</name>
<dbReference type="Proteomes" id="UP000266340">
    <property type="component" value="Unassembled WGS sequence"/>
</dbReference>
<dbReference type="AlphaFoldDB" id="A0A398CNN8"/>
<evidence type="ECO:0000313" key="3">
    <source>
        <dbReference type="Proteomes" id="UP000266340"/>
    </source>
</evidence>
<dbReference type="CDD" id="cd03801">
    <property type="entry name" value="GT4_PimA-like"/>
    <property type="match status" value="1"/>
</dbReference>
<sequence>MSDSRPKLLLFSHLCSPVNVTGAEKVLLLFVRELMRRFHCVLVVPQEGALSEQARGIGIRVIVMDLPRCPSIYDAPPSTREEADSLVRHPSWAGLLSMMAWENPSYIWVNTCVHLMPAMAAKCLGIPVVWNIHETITDTPNRQTSADLITAHADIIAGVSDTVLSPLKGSGSPSMIWFPPFLYREELLPAGWAIKRARFRTNLGWSEEHRVAGVMAAHFQPFKGLEPFVSSMLKVAESIPHARFLIAGNPIDQAHYEACRQAVAHSGMSDRFAWLGYVENVHEIIPAVDAIVVPSLVAEGFGMTALEGMFFEKPVVAFASGGLTELMSTTGNAELLVPVGDTEALAERVRTLFADEGRLRLIGLRCSEEAERQFGADAFRARVDSLIAMLPPARPFPPSFLIRGSGPTIYLLENGKKCPFQSVHDFRSSGYSFNQVVVVNDDLLNRIEMGSPIGVVARRPRRQGRAKPRRRLCRSRPGRRCRRAATGKSRRRSSVRSRRGRGQGRRKSIVRRRSKSRKKTT</sequence>
<dbReference type="RefSeq" id="WP_119150900.1">
    <property type="nucleotide sequence ID" value="NZ_JBHSOV010000056.1"/>
</dbReference>
<keyword evidence="3" id="KW-1185">Reference proteome</keyword>